<accession>A0ACC1HTA3</accession>
<dbReference type="Proteomes" id="UP001145114">
    <property type="component" value="Unassembled WGS sequence"/>
</dbReference>
<dbReference type="EMBL" id="JAMZIH010000686">
    <property type="protein sequence ID" value="KAJ1678993.1"/>
    <property type="molecule type" value="Genomic_DNA"/>
</dbReference>
<gene>
    <name evidence="1" type="primary">LUC7</name>
    <name evidence="1" type="ORF">EV182_002949</name>
</gene>
<feature type="non-terminal residue" evidence="1">
    <location>
        <position position="211"/>
    </location>
</feature>
<sequence length="211" mass="24337">MTDAARELLNELMGAYQNTQLDFKAPNICKDHLVKFCPNQLFTNTKADLGSCNLVHDDKLREAYEKSDERGRLGYESRFYARLQQLLHDLDRKIRRANARVNAEADEQLMNPHKEEKEEKAIMLDEKIKTLMTEIEKAGEEGRVDEAARLSNQVERLQEDLRVVKERINTVNPMFMNEKRLEVCDVCGALLVPNDASKRLDAHIEGKQHQG</sequence>
<organism evidence="1 2">
    <name type="scientific">Spiromyces aspiralis</name>
    <dbReference type="NCBI Taxonomy" id="68401"/>
    <lineage>
        <taxon>Eukaryota</taxon>
        <taxon>Fungi</taxon>
        <taxon>Fungi incertae sedis</taxon>
        <taxon>Zoopagomycota</taxon>
        <taxon>Kickxellomycotina</taxon>
        <taxon>Kickxellomycetes</taxon>
        <taxon>Kickxellales</taxon>
        <taxon>Kickxellaceae</taxon>
        <taxon>Spiromyces</taxon>
    </lineage>
</organism>
<evidence type="ECO:0000313" key="1">
    <source>
        <dbReference type="EMBL" id="KAJ1678993.1"/>
    </source>
</evidence>
<protein>
    <submittedName>
        <fullName evidence="1">Splicing factor</fullName>
    </submittedName>
</protein>
<reference evidence="1" key="1">
    <citation type="submission" date="2022-06" db="EMBL/GenBank/DDBJ databases">
        <title>Phylogenomic reconstructions and comparative analyses of Kickxellomycotina fungi.</title>
        <authorList>
            <person name="Reynolds N.K."/>
            <person name="Stajich J.E."/>
            <person name="Barry K."/>
            <person name="Grigoriev I.V."/>
            <person name="Crous P."/>
            <person name="Smith M.E."/>
        </authorList>
    </citation>
    <scope>NUCLEOTIDE SEQUENCE</scope>
    <source>
        <strain evidence="1">RSA 2271</strain>
    </source>
</reference>
<proteinExistence type="predicted"/>
<name>A0ACC1HTA3_9FUNG</name>
<keyword evidence="2" id="KW-1185">Reference proteome</keyword>
<comment type="caution">
    <text evidence="1">The sequence shown here is derived from an EMBL/GenBank/DDBJ whole genome shotgun (WGS) entry which is preliminary data.</text>
</comment>
<evidence type="ECO:0000313" key="2">
    <source>
        <dbReference type="Proteomes" id="UP001145114"/>
    </source>
</evidence>